<comment type="caution">
    <text evidence="2">The sequence shown here is derived from an EMBL/GenBank/DDBJ whole genome shotgun (WGS) entry which is preliminary data.</text>
</comment>
<keyword evidence="3" id="KW-1185">Reference proteome</keyword>
<protein>
    <submittedName>
        <fullName evidence="2">Uncharacterized protein</fullName>
    </submittedName>
</protein>
<evidence type="ECO:0000313" key="2">
    <source>
        <dbReference type="EMBL" id="KAK3046153.1"/>
    </source>
</evidence>
<dbReference type="AlphaFoldDB" id="A0AAJ0D5D1"/>
<reference evidence="2" key="1">
    <citation type="submission" date="2023-04" db="EMBL/GenBank/DDBJ databases">
        <title>Black Yeasts Isolated from many extreme environments.</title>
        <authorList>
            <person name="Coleine C."/>
            <person name="Stajich J.E."/>
            <person name="Selbmann L."/>
        </authorList>
    </citation>
    <scope>NUCLEOTIDE SEQUENCE</scope>
    <source>
        <strain evidence="2">CCFEE 5312</strain>
    </source>
</reference>
<sequence length="90" mass="9825">MAEQNLGPTPEQGFPAQGFPAQGFPPQGFSVDDNDYSKINKKVKKLVYVLLGLERSACDVVQGVQDTYHASISEAEVKKIRQEGWGKDAA</sequence>
<gene>
    <name evidence="2" type="ORF">LTR09_012337</name>
</gene>
<evidence type="ECO:0000256" key="1">
    <source>
        <dbReference type="SAM" id="MobiDB-lite"/>
    </source>
</evidence>
<feature type="region of interest" description="Disordered" evidence="1">
    <location>
        <begin position="1"/>
        <end position="27"/>
    </location>
</feature>
<accession>A0AAJ0D5D1</accession>
<evidence type="ECO:0000313" key="3">
    <source>
        <dbReference type="Proteomes" id="UP001271007"/>
    </source>
</evidence>
<organism evidence="2 3">
    <name type="scientific">Extremus antarcticus</name>
    <dbReference type="NCBI Taxonomy" id="702011"/>
    <lineage>
        <taxon>Eukaryota</taxon>
        <taxon>Fungi</taxon>
        <taxon>Dikarya</taxon>
        <taxon>Ascomycota</taxon>
        <taxon>Pezizomycotina</taxon>
        <taxon>Dothideomycetes</taxon>
        <taxon>Dothideomycetidae</taxon>
        <taxon>Mycosphaerellales</taxon>
        <taxon>Extremaceae</taxon>
        <taxon>Extremus</taxon>
    </lineage>
</organism>
<dbReference type="Proteomes" id="UP001271007">
    <property type="component" value="Unassembled WGS sequence"/>
</dbReference>
<proteinExistence type="predicted"/>
<name>A0AAJ0D5D1_9PEZI</name>
<dbReference type="EMBL" id="JAWDJX010000111">
    <property type="protein sequence ID" value="KAK3046153.1"/>
    <property type="molecule type" value="Genomic_DNA"/>
</dbReference>